<evidence type="ECO:0000313" key="2">
    <source>
        <dbReference type="Proteomes" id="UP001239111"/>
    </source>
</evidence>
<keyword evidence="2" id="KW-1185">Reference proteome</keyword>
<reference evidence="1" key="1">
    <citation type="submission" date="2023-04" db="EMBL/GenBank/DDBJ databases">
        <title>A chromosome-level genome assembly of the parasitoid wasp Eretmocerus hayati.</title>
        <authorList>
            <person name="Zhong Y."/>
            <person name="Liu S."/>
            <person name="Liu Y."/>
        </authorList>
    </citation>
    <scope>NUCLEOTIDE SEQUENCE</scope>
    <source>
        <strain evidence="1">ZJU_SS_LIU_2023</strain>
    </source>
</reference>
<organism evidence="1 2">
    <name type="scientific">Eretmocerus hayati</name>
    <dbReference type="NCBI Taxonomy" id="131215"/>
    <lineage>
        <taxon>Eukaryota</taxon>
        <taxon>Metazoa</taxon>
        <taxon>Ecdysozoa</taxon>
        <taxon>Arthropoda</taxon>
        <taxon>Hexapoda</taxon>
        <taxon>Insecta</taxon>
        <taxon>Pterygota</taxon>
        <taxon>Neoptera</taxon>
        <taxon>Endopterygota</taxon>
        <taxon>Hymenoptera</taxon>
        <taxon>Apocrita</taxon>
        <taxon>Proctotrupomorpha</taxon>
        <taxon>Chalcidoidea</taxon>
        <taxon>Aphelinidae</taxon>
        <taxon>Aphelininae</taxon>
        <taxon>Eretmocerus</taxon>
    </lineage>
</organism>
<sequence>MLRILRNFATAASKRNGKKPKPKPRFAKKVKLKTMPIFKYPVSKKSDQRVYVWGLQEHGALGTEKKISFAEERITYAGVPHRLSFGEYYRVTDVACGYGFTAFAVKSNNKNVVFGTGINSDSQLGYHPSDDKLKLPMITVPRPVPIPLETRTTKVLGLAAGRAHLLILTEEGLYTLGNNGYGQCGRPIIDNEDYLRSRAVSFRPDVKGSKIVAVTAGQDHSMLLTEKGEVYTFGWGADGQTGLAHYRNEHRPSLVKGDLAGQNIVKLSCAADCVLALSDKGKVFGWGNIEYSQLPADGDNQQINIATEVKMCEKLGRIVDIASGGSFCMVLNDEGEVYVWGFGILGLGPEVKTIDKPTLIPKTLFGVNPYEPHTKVVKIFCGVSTLGAVTNYGHLYMWGRNKFGALGLGHREDQFFPLKVAIGALIKKIACGIDHTVAICTPFA</sequence>
<protein>
    <submittedName>
        <fullName evidence="1">Uncharacterized protein</fullName>
    </submittedName>
</protein>
<accession>A0ACC2PMB3</accession>
<gene>
    <name evidence="1" type="ORF">QAD02_019279</name>
</gene>
<evidence type="ECO:0000313" key="1">
    <source>
        <dbReference type="EMBL" id="KAJ8683487.1"/>
    </source>
</evidence>
<name>A0ACC2PMB3_9HYME</name>
<dbReference type="EMBL" id="CM056741">
    <property type="protein sequence ID" value="KAJ8683487.1"/>
    <property type="molecule type" value="Genomic_DNA"/>
</dbReference>
<dbReference type="Proteomes" id="UP001239111">
    <property type="component" value="Chromosome 1"/>
</dbReference>
<proteinExistence type="predicted"/>
<comment type="caution">
    <text evidence="1">The sequence shown here is derived from an EMBL/GenBank/DDBJ whole genome shotgun (WGS) entry which is preliminary data.</text>
</comment>